<dbReference type="EMBL" id="OX596096">
    <property type="protein sequence ID" value="CAM9551135.1"/>
    <property type="molecule type" value="Genomic_DNA"/>
</dbReference>
<organism evidence="1 2">
    <name type="scientific">Rangifer tarandus platyrhynchus</name>
    <name type="common">Svalbard reindeer</name>
    <dbReference type="NCBI Taxonomy" id="3082113"/>
    <lineage>
        <taxon>Eukaryota</taxon>
        <taxon>Metazoa</taxon>
        <taxon>Chordata</taxon>
        <taxon>Craniata</taxon>
        <taxon>Vertebrata</taxon>
        <taxon>Euteleostomi</taxon>
        <taxon>Mammalia</taxon>
        <taxon>Eutheria</taxon>
        <taxon>Laurasiatheria</taxon>
        <taxon>Artiodactyla</taxon>
        <taxon>Ruminantia</taxon>
        <taxon>Pecora</taxon>
        <taxon>Cervidae</taxon>
        <taxon>Odocoileinae</taxon>
        <taxon>Rangifer</taxon>
    </lineage>
</organism>
<proteinExistence type="predicted"/>
<reference evidence="1" key="1">
    <citation type="submission" date="2023-05" db="EMBL/GenBank/DDBJ databases">
        <authorList>
            <consortium name="ELIXIR-Norway"/>
        </authorList>
    </citation>
    <scope>NUCLEOTIDE SEQUENCE</scope>
</reference>
<evidence type="ECO:0000313" key="2">
    <source>
        <dbReference type="Proteomes" id="UP001162501"/>
    </source>
</evidence>
<gene>
    <name evidence="1" type="ORF">MRATA1EN22A_LOCUS4112</name>
</gene>
<reference evidence="1" key="2">
    <citation type="submission" date="2025-03" db="EMBL/GenBank/DDBJ databases">
        <authorList>
            <consortium name="ELIXIR-Norway"/>
            <consortium name="Elixir Norway"/>
        </authorList>
    </citation>
    <scope>NUCLEOTIDE SEQUENCE</scope>
</reference>
<sequence length="145" mass="15392">MLFLLMVLTACVSFCAVGRTFHPPPPPPAAPAALKARYDANSRSRKPPAMFLRGPHRFLSQSADQERLPFLGSQGGPGQGWRVDFRPRSAGVCASLAVSGPVVCARVPGWPLSFPGAGGSFSPLAGDEGLRIWGSEYSLARNSQL</sequence>
<accession>A0AC59YBD8</accession>
<name>A0AC59YBD8_RANTA</name>
<dbReference type="Proteomes" id="UP001162501">
    <property type="component" value="Chromosome 12"/>
</dbReference>
<evidence type="ECO:0000313" key="1">
    <source>
        <dbReference type="EMBL" id="CAM9551135.1"/>
    </source>
</evidence>
<protein>
    <submittedName>
        <fullName evidence="1">Uncharacterized protein</fullName>
    </submittedName>
</protein>